<accession>A0A7W5XYA3</accession>
<evidence type="ECO:0008006" key="3">
    <source>
        <dbReference type="Google" id="ProtNLM"/>
    </source>
</evidence>
<dbReference type="RefSeq" id="WP_009346708.1">
    <property type="nucleotide sequence ID" value="NZ_JACICA010000007.1"/>
</dbReference>
<dbReference type="EMBL" id="JACICA010000007">
    <property type="protein sequence ID" value="MBB3703055.1"/>
    <property type="molecule type" value="Genomic_DNA"/>
</dbReference>
<comment type="caution">
    <text evidence="1">The sequence shown here is derived from an EMBL/GenBank/DDBJ whole genome shotgun (WGS) entry which is preliminary data.</text>
</comment>
<gene>
    <name evidence="1" type="ORF">FHS60_001528</name>
</gene>
<name>A0A7W5XYA3_9BACT</name>
<reference evidence="1 2" key="1">
    <citation type="submission" date="2020-08" db="EMBL/GenBank/DDBJ databases">
        <title>Genomic Encyclopedia of Type Strains, Phase IV (KMG-IV): sequencing the most valuable type-strain genomes for metagenomic binning, comparative biology and taxonomic classification.</title>
        <authorList>
            <person name="Goeker M."/>
        </authorList>
    </citation>
    <scope>NUCLEOTIDE SEQUENCE [LARGE SCALE GENOMIC DNA]</scope>
    <source>
        <strain evidence="1 2">DSM 22548</strain>
    </source>
</reference>
<sequence>MAKKAVATLQEGRTDGRSYTKVIKMVKSPKTGAYVFDEQMVPNDKVQEFFKN</sequence>
<dbReference type="Proteomes" id="UP000541425">
    <property type="component" value="Unassembled WGS sequence"/>
</dbReference>
<proteinExistence type="predicted"/>
<protein>
    <recommendedName>
        <fullName evidence="3">DUF4295 domain-containing protein</fullName>
    </recommendedName>
</protein>
<organism evidence="1 2">
    <name type="scientific">Alloprevotella rava</name>
    <dbReference type="NCBI Taxonomy" id="671218"/>
    <lineage>
        <taxon>Bacteria</taxon>
        <taxon>Pseudomonadati</taxon>
        <taxon>Bacteroidota</taxon>
        <taxon>Bacteroidia</taxon>
        <taxon>Bacteroidales</taxon>
        <taxon>Prevotellaceae</taxon>
        <taxon>Alloprevotella</taxon>
    </lineage>
</organism>
<evidence type="ECO:0000313" key="1">
    <source>
        <dbReference type="EMBL" id="MBB3703055.1"/>
    </source>
</evidence>
<dbReference type="InterPro" id="IPR025379">
    <property type="entry name" value="DUF4295"/>
</dbReference>
<dbReference type="AlphaFoldDB" id="A0A7W5XYA3"/>
<evidence type="ECO:0000313" key="2">
    <source>
        <dbReference type="Proteomes" id="UP000541425"/>
    </source>
</evidence>
<dbReference type="Pfam" id="PF14128">
    <property type="entry name" value="DUF4295"/>
    <property type="match status" value="1"/>
</dbReference>